<comment type="caution">
    <text evidence="1">The sequence shown here is derived from an EMBL/GenBank/DDBJ whole genome shotgun (WGS) entry which is preliminary data.</text>
</comment>
<gene>
    <name evidence="1" type="ORF">ABH943_006157</name>
</gene>
<proteinExistence type="predicted"/>
<accession>A0ABW8MU25</accession>
<sequence length="59" mass="7052">MYGLLKAAEQIRRSGRIVPTAGKPATAMRGIRYFLHNEEMEKNWYFSKEYWDQYFSMLA</sequence>
<organism evidence="1 2">
    <name type="scientific">Caballeronia udeis</name>
    <dbReference type="NCBI Taxonomy" id="1232866"/>
    <lineage>
        <taxon>Bacteria</taxon>
        <taxon>Pseudomonadati</taxon>
        <taxon>Pseudomonadota</taxon>
        <taxon>Betaproteobacteria</taxon>
        <taxon>Burkholderiales</taxon>
        <taxon>Burkholderiaceae</taxon>
        <taxon>Caballeronia</taxon>
    </lineage>
</organism>
<name>A0ABW8MU25_9BURK</name>
<keyword evidence="2" id="KW-1185">Reference proteome</keyword>
<reference evidence="1 2" key="1">
    <citation type="submission" date="2024-11" db="EMBL/GenBank/DDBJ databases">
        <title>Using genomics to understand microbial adaptation to soil warming.</title>
        <authorList>
            <person name="Deangelis K.M. PhD."/>
        </authorList>
    </citation>
    <scope>NUCLEOTIDE SEQUENCE [LARGE SCALE GENOMIC DNA]</scope>
    <source>
        <strain evidence="1 2">GAS97</strain>
    </source>
</reference>
<protein>
    <submittedName>
        <fullName evidence="1">Uncharacterized protein</fullName>
    </submittedName>
</protein>
<dbReference type="EMBL" id="JBIYDN010000023">
    <property type="protein sequence ID" value="MFK4446125.1"/>
    <property type="molecule type" value="Genomic_DNA"/>
</dbReference>
<evidence type="ECO:0000313" key="2">
    <source>
        <dbReference type="Proteomes" id="UP001620514"/>
    </source>
</evidence>
<dbReference type="Proteomes" id="UP001620514">
    <property type="component" value="Unassembled WGS sequence"/>
</dbReference>
<evidence type="ECO:0000313" key="1">
    <source>
        <dbReference type="EMBL" id="MFK4446125.1"/>
    </source>
</evidence>